<evidence type="ECO:0008006" key="3">
    <source>
        <dbReference type="Google" id="ProtNLM"/>
    </source>
</evidence>
<organism evidence="1 2">
    <name type="scientific">Calycomorphotria hydatis</name>
    <dbReference type="NCBI Taxonomy" id="2528027"/>
    <lineage>
        <taxon>Bacteria</taxon>
        <taxon>Pseudomonadati</taxon>
        <taxon>Planctomycetota</taxon>
        <taxon>Planctomycetia</taxon>
        <taxon>Planctomycetales</taxon>
        <taxon>Planctomycetaceae</taxon>
        <taxon>Calycomorphotria</taxon>
    </lineage>
</organism>
<dbReference type="AlphaFoldDB" id="A0A517T3I5"/>
<gene>
    <name evidence="1" type="ORF">V22_01350</name>
</gene>
<keyword evidence="2" id="KW-1185">Reference proteome</keyword>
<dbReference type="KEGG" id="chya:V22_01350"/>
<dbReference type="Proteomes" id="UP000319976">
    <property type="component" value="Chromosome"/>
</dbReference>
<evidence type="ECO:0000313" key="1">
    <source>
        <dbReference type="EMBL" id="QDT62937.1"/>
    </source>
</evidence>
<accession>A0A517T3I5</accession>
<evidence type="ECO:0000313" key="2">
    <source>
        <dbReference type="Proteomes" id="UP000319976"/>
    </source>
</evidence>
<name>A0A517T3I5_9PLAN</name>
<reference evidence="1 2" key="1">
    <citation type="submission" date="2019-02" db="EMBL/GenBank/DDBJ databases">
        <title>Deep-cultivation of Planctomycetes and their phenomic and genomic characterization uncovers novel biology.</title>
        <authorList>
            <person name="Wiegand S."/>
            <person name="Jogler M."/>
            <person name="Boedeker C."/>
            <person name="Pinto D."/>
            <person name="Vollmers J."/>
            <person name="Rivas-Marin E."/>
            <person name="Kohn T."/>
            <person name="Peeters S.H."/>
            <person name="Heuer A."/>
            <person name="Rast P."/>
            <person name="Oberbeckmann S."/>
            <person name="Bunk B."/>
            <person name="Jeske O."/>
            <person name="Meyerdierks A."/>
            <person name="Storesund J.E."/>
            <person name="Kallscheuer N."/>
            <person name="Luecker S."/>
            <person name="Lage O.M."/>
            <person name="Pohl T."/>
            <person name="Merkel B.J."/>
            <person name="Hornburger P."/>
            <person name="Mueller R.-W."/>
            <person name="Bruemmer F."/>
            <person name="Labrenz M."/>
            <person name="Spormann A.M."/>
            <person name="Op den Camp H."/>
            <person name="Overmann J."/>
            <person name="Amann R."/>
            <person name="Jetten M.S.M."/>
            <person name="Mascher T."/>
            <person name="Medema M.H."/>
            <person name="Devos D.P."/>
            <person name="Kaster A.-K."/>
            <person name="Ovreas L."/>
            <person name="Rohde M."/>
            <person name="Galperin M.Y."/>
            <person name="Jogler C."/>
        </authorList>
    </citation>
    <scope>NUCLEOTIDE SEQUENCE [LARGE SCALE GENOMIC DNA]</scope>
    <source>
        <strain evidence="1 2">V22</strain>
    </source>
</reference>
<proteinExistence type="predicted"/>
<sequence length="143" mass="16073">MMRTQHKGNAPYVSPIRLLENIRNDDNLFLALGDKVESEYREKLTHTLATVVIGEVAERGRLKIIKELVKGNAWKGSRVELDEAGLHEEDRDFVRAAMSTESKILVADDEDFHTPGVKKAIKKKAKVTLLTSEQAVGKFCEPE</sequence>
<dbReference type="EMBL" id="CP036316">
    <property type="protein sequence ID" value="QDT62937.1"/>
    <property type="molecule type" value="Genomic_DNA"/>
</dbReference>
<protein>
    <recommendedName>
        <fullName evidence="3">PIN domain-containing protein</fullName>
    </recommendedName>
</protein>